<dbReference type="GO" id="GO:0031012">
    <property type="term" value="C:extracellular matrix"/>
    <property type="evidence" value="ECO:0007669"/>
    <property type="project" value="TreeGrafter"/>
</dbReference>
<feature type="chain" id="PRO_5012643580" description="FAS1 domain-containing protein" evidence="1">
    <location>
        <begin position="19"/>
        <end position="507"/>
    </location>
</feature>
<sequence length="507" mass="58703">MFIKLLCLILLCRALAYANSWKPTVYQKIRQTPKLGQFLALIESNRSSKLNLQYGELTVFAPTNEAFEWYSGRQLNDVINYHMVWYAKETKDLEDGFLTTVAEENPPVWITKLEDETYVNNARIIPDLSDYRSENNNVPSKSQVLHVIDEVLNPIVRRAALGVENPTAFELLSRTKLWDLGHHKVDIFYRKVLIHRQENILKGCDGCTFFIPVDEGFTDYRQQLFDVNVLAAHIIPKRVLFTRPAPKDLPFETLAAGDDLYVVILLSRSEGKLFIKSHTLIEDANHPTGEIITEIVIPNIPVKNGVVHLIKRPLVVFDRKLTIFPYLSIMDKVMTDIFLNYSYTLGELTQFNKVLQSDQLMTYFIPRDKAWRNLQNFLGLNRTYFDQFVLKYGRSILNRHLVTSNVSYSMEDFWRRTNHTNTANVNLPTRGGILRVGVLEVDGQYTIYWRNKFIPVHRANYLCSNGIIHIIDDLFVNEEDLHVSDITDDPSDTNPLKFLNILMRITL</sequence>
<name>A0A1Y1KB15_PHOPY</name>
<feature type="domain" description="FAS1" evidence="2">
    <location>
        <begin position="22"/>
        <end position="152"/>
    </location>
</feature>
<dbReference type="PROSITE" id="PS50213">
    <property type="entry name" value="FAS1"/>
    <property type="match status" value="3"/>
</dbReference>
<feature type="domain" description="FAS1" evidence="2">
    <location>
        <begin position="165"/>
        <end position="314"/>
    </location>
</feature>
<evidence type="ECO:0000259" key="2">
    <source>
        <dbReference type="PROSITE" id="PS50213"/>
    </source>
</evidence>
<dbReference type="SUPFAM" id="SSF82153">
    <property type="entry name" value="FAS1 domain"/>
    <property type="match status" value="3"/>
</dbReference>
<dbReference type="InterPro" id="IPR050904">
    <property type="entry name" value="Adhesion/Biosynth-related"/>
</dbReference>
<dbReference type="GO" id="GO:0050839">
    <property type="term" value="F:cell adhesion molecule binding"/>
    <property type="evidence" value="ECO:0007669"/>
    <property type="project" value="TreeGrafter"/>
</dbReference>
<evidence type="ECO:0000313" key="3">
    <source>
        <dbReference type="EMBL" id="JAV58693.1"/>
    </source>
</evidence>
<dbReference type="GO" id="GO:0007155">
    <property type="term" value="P:cell adhesion"/>
    <property type="evidence" value="ECO:0007669"/>
    <property type="project" value="TreeGrafter"/>
</dbReference>
<proteinExistence type="predicted"/>
<dbReference type="GO" id="GO:0030198">
    <property type="term" value="P:extracellular matrix organization"/>
    <property type="evidence" value="ECO:0007669"/>
    <property type="project" value="TreeGrafter"/>
</dbReference>
<dbReference type="InterPro" id="IPR036378">
    <property type="entry name" value="FAS1_dom_sf"/>
</dbReference>
<dbReference type="AlphaFoldDB" id="A0A1Y1KB15"/>
<dbReference type="EMBL" id="GEZM01087434">
    <property type="protein sequence ID" value="JAV58693.1"/>
    <property type="molecule type" value="Transcribed_RNA"/>
</dbReference>
<dbReference type="PANTHER" id="PTHR10900">
    <property type="entry name" value="PERIOSTIN-RELATED"/>
    <property type="match status" value="1"/>
</dbReference>
<accession>A0A1Y1KB15</accession>
<dbReference type="SMART" id="SM00554">
    <property type="entry name" value="FAS1"/>
    <property type="match status" value="3"/>
</dbReference>
<protein>
    <recommendedName>
        <fullName evidence="2">FAS1 domain-containing protein</fullName>
    </recommendedName>
</protein>
<dbReference type="InterPro" id="IPR000782">
    <property type="entry name" value="FAS1_domain"/>
</dbReference>
<evidence type="ECO:0000256" key="1">
    <source>
        <dbReference type="SAM" id="SignalP"/>
    </source>
</evidence>
<dbReference type="GO" id="GO:0005615">
    <property type="term" value="C:extracellular space"/>
    <property type="evidence" value="ECO:0007669"/>
    <property type="project" value="TreeGrafter"/>
</dbReference>
<feature type="signal peptide" evidence="1">
    <location>
        <begin position="1"/>
        <end position="18"/>
    </location>
</feature>
<dbReference type="PANTHER" id="PTHR10900:SF80">
    <property type="entry name" value="FASCICLIN-1"/>
    <property type="match status" value="1"/>
</dbReference>
<keyword evidence="1" id="KW-0732">Signal</keyword>
<organism evidence="3">
    <name type="scientific">Photinus pyralis</name>
    <name type="common">Common eastern firefly</name>
    <name type="synonym">Lampyris pyralis</name>
    <dbReference type="NCBI Taxonomy" id="7054"/>
    <lineage>
        <taxon>Eukaryota</taxon>
        <taxon>Metazoa</taxon>
        <taxon>Ecdysozoa</taxon>
        <taxon>Arthropoda</taxon>
        <taxon>Hexapoda</taxon>
        <taxon>Insecta</taxon>
        <taxon>Pterygota</taxon>
        <taxon>Neoptera</taxon>
        <taxon>Endopterygota</taxon>
        <taxon>Coleoptera</taxon>
        <taxon>Polyphaga</taxon>
        <taxon>Elateriformia</taxon>
        <taxon>Elateroidea</taxon>
        <taxon>Lampyridae</taxon>
        <taxon>Lampyrinae</taxon>
        <taxon>Photinus</taxon>
    </lineage>
</organism>
<feature type="domain" description="FAS1" evidence="2">
    <location>
        <begin position="326"/>
        <end position="475"/>
    </location>
</feature>
<dbReference type="Gene3D" id="2.30.180.10">
    <property type="entry name" value="FAS1 domain"/>
    <property type="match status" value="3"/>
</dbReference>
<reference evidence="3" key="1">
    <citation type="journal article" date="2016" name="Sci. Rep.">
        <title>Molecular characterization of firefly nuptial gifts: a multi-omics approach sheds light on postcopulatory sexual selection.</title>
        <authorList>
            <person name="Al-Wathiqui N."/>
            <person name="Fallon T.R."/>
            <person name="South A."/>
            <person name="Weng J.K."/>
            <person name="Lewis S.M."/>
        </authorList>
    </citation>
    <scope>NUCLEOTIDE SEQUENCE</scope>
</reference>
<dbReference type="Pfam" id="PF02469">
    <property type="entry name" value="Fasciclin"/>
    <property type="match status" value="3"/>
</dbReference>